<organism evidence="1 2">
    <name type="scientific">Aliivibrio wodanis</name>
    <dbReference type="NCBI Taxonomy" id="80852"/>
    <lineage>
        <taxon>Bacteria</taxon>
        <taxon>Pseudomonadati</taxon>
        <taxon>Pseudomonadota</taxon>
        <taxon>Gammaproteobacteria</taxon>
        <taxon>Vibrionales</taxon>
        <taxon>Vibrionaceae</taxon>
        <taxon>Aliivibrio</taxon>
    </lineage>
</organism>
<dbReference type="GeneID" id="28541554"/>
<protein>
    <submittedName>
        <fullName evidence="1">Polar flagellar protein FlaI</fullName>
    </submittedName>
</protein>
<dbReference type="OrthoDB" id="5905433at2"/>
<keyword evidence="2" id="KW-1185">Reference proteome</keyword>
<dbReference type="KEGG" id="awd:AWOD_I_1977"/>
<keyword evidence="1" id="KW-0282">Flagellum</keyword>
<sequence>MELLQQLERLDQQLQMLYQKGDINFEQLTVFLSNREQLLHECMQVPEIVNSTEWQRAITRTESIINEMTLLGQQFALDYQKLNHANKSVQLYRKFQ</sequence>
<dbReference type="HOGENOM" id="CLU_180143_0_0_6"/>
<proteinExistence type="predicted"/>
<keyword evidence="1" id="KW-0969">Cilium</keyword>
<dbReference type="AlphaFoldDB" id="A0A090ING7"/>
<dbReference type="EMBL" id="LN554846">
    <property type="protein sequence ID" value="CED72042.1"/>
    <property type="molecule type" value="Genomic_DNA"/>
</dbReference>
<dbReference type="STRING" id="80852.AWOD_I_1977"/>
<dbReference type="PATRIC" id="fig|80852.17.peg.2044"/>
<evidence type="ECO:0000313" key="1">
    <source>
        <dbReference type="EMBL" id="CED72042.1"/>
    </source>
</evidence>
<accession>A0A090ING7</accession>
<gene>
    <name evidence="1" type="primary">flaI</name>
    <name evidence="1" type="ORF">AWOD_I_1977</name>
</gene>
<dbReference type="Proteomes" id="UP000032427">
    <property type="component" value="Chromosome 1"/>
</dbReference>
<name>A0A090ING7_9GAMM</name>
<evidence type="ECO:0000313" key="2">
    <source>
        <dbReference type="Proteomes" id="UP000032427"/>
    </source>
</evidence>
<reference evidence="2" key="1">
    <citation type="submission" date="2014-09" db="EMBL/GenBank/DDBJ databases">
        <authorList>
            <person name="Hjerde E."/>
        </authorList>
    </citation>
    <scope>NUCLEOTIDE SEQUENCE [LARGE SCALE GENOMIC DNA]</scope>
    <source>
        <strain evidence="2">06/09/139</strain>
    </source>
</reference>
<keyword evidence="1" id="KW-0966">Cell projection</keyword>